<dbReference type="InterPro" id="IPR058245">
    <property type="entry name" value="NreC/VraR/RcsB-like_REC"/>
</dbReference>
<evidence type="ECO:0000313" key="9">
    <source>
        <dbReference type="Proteomes" id="UP000681340"/>
    </source>
</evidence>
<evidence type="ECO:0000259" key="7">
    <source>
        <dbReference type="PROSITE" id="PS50110"/>
    </source>
</evidence>
<keyword evidence="3 8" id="KW-0238">DNA-binding</keyword>
<dbReference type="InterPro" id="IPR001789">
    <property type="entry name" value="Sig_transdc_resp-reg_receiver"/>
</dbReference>
<dbReference type="SUPFAM" id="SSF46894">
    <property type="entry name" value="C-terminal effector domain of the bipartite response regulators"/>
    <property type="match status" value="1"/>
</dbReference>
<dbReference type="SUPFAM" id="SSF52172">
    <property type="entry name" value="CheY-like"/>
    <property type="match status" value="1"/>
</dbReference>
<dbReference type="InterPro" id="IPR016032">
    <property type="entry name" value="Sig_transdc_resp-reg_C-effctor"/>
</dbReference>
<dbReference type="PROSITE" id="PS00622">
    <property type="entry name" value="HTH_LUXR_1"/>
    <property type="match status" value="1"/>
</dbReference>
<keyword evidence="2" id="KW-0805">Transcription regulation</keyword>
<keyword evidence="9" id="KW-1185">Reference proteome</keyword>
<dbReference type="PRINTS" id="PR00038">
    <property type="entry name" value="HTHLUXR"/>
</dbReference>
<dbReference type="CDD" id="cd17535">
    <property type="entry name" value="REC_NarL-like"/>
    <property type="match status" value="1"/>
</dbReference>
<dbReference type="InterPro" id="IPR000792">
    <property type="entry name" value="Tscrpt_reg_LuxR_C"/>
</dbReference>
<dbReference type="Pfam" id="PF00196">
    <property type="entry name" value="GerE"/>
    <property type="match status" value="1"/>
</dbReference>
<dbReference type="PROSITE" id="PS50043">
    <property type="entry name" value="HTH_LUXR_2"/>
    <property type="match status" value="1"/>
</dbReference>
<dbReference type="SMART" id="SM00421">
    <property type="entry name" value="HTH_LUXR"/>
    <property type="match status" value="1"/>
</dbReference>
<dbReference type="CDD" id="cd06170">
    <property type="entry name" value="LuxR_C_like"/>
    <property type="match status" value="1"/>
</dbReference>
<protein>
    <submittedName>
        <fullName evidence="8">DNA-binding response regulator</fullName>
    </submittedName>
</protein>
<dbReference type="AlphaFoldDB" id="A0A919SZY4"/>
<feature type="modified residue" description="4-aspartylphosphate" evidence="5">
    <location>
        <position position="57"/>
    </location>
</feature>
<evidence type="ECO:0000256" key="4">
    <source>
        <dbReference type="ARBA" id="ARBA00023163"/>
    </source>
</evidence>
<evidence type="ECO:0000256" key="1">
    <source>
        <dbReference type="ARBA" id="ARBA00022553"/>
    </source>
</evidence>
<keyword evidence="1 5" id="KW-0597">Phosphoprotein</keyword>
<feature type="domain" description="Response regulatory" evidence="7">
    <location>
        <begin position="6"/>
        <end position="122"/>
    </location>
</feature>
<dbReference type="PROSITE" id="PS50110">
    <property type="entry name" value="RESPONSE_REGULATORY"/>
    <property type="match status" value="1"/>
</dbReference>
<feature type="domain" description="HTH luxR-type" evidence="6">
    <location>
        <begin position="151"/>
        <end position="216"/>
    </location>
</feature>
<evidence type="ECO:0000313" key="8">
    <source>
        <dbReference type="EMBL" id="GIM80447.1"/>
    </source>
</evidence>
<name>A0A919SZY4_9ACTN</name>
<dbReference type="InterPro" id="IPR011006">
    <property type="entry name" value="CheY-like_superfamily"/>
</dbReference>
<dbReference type="GO" id="GO:0000160">
    <property type="term" value="P:phosphorelay signal transduction system"/>
    <property type="evidence" value="ECO:0007669"/>
    <property type="project" value="InterPro"/>
</dbReference>
<organism evidence="8 9">
    <name type="scientific">Actinoplanes auranticolor</name>
    <dbReference type="NCBI Taxonomy" id="47988"/>
    <lineage>
        <taxon>Bacteria</taxon>
        <taxon>Bacillati</taxon>
        <taxon>Actinomycetota</taxon>
        <taxon>Actinomycetes</taxon>
        <taxon>Micromonosporales</taxon>
        <taxon>Micromonosporaceae</taxon>
        <taxon>Actinoplanes</taxon>
    </lineage>
</organism>
<proteinExistence type="predicted"/>
<evidence type="ECO:0000256" key="3">
    <source>
        <dbReference type="ARBA" id="ARBA00023125"/>
    </source>
</evidence>
<sequence length="218" mass="24167">MSISIRVLLADDHEFFRSGFRNALETQPDLECVGDVGDGQAAVTEIERLRPDVAVLDVRMPRMDGLTAAETVLSRGTDTRIMLLTTYDDDSYVYRGLRAGTSGFCLKSMPVEELLNAIRVVARGDALIDPSVTRRLVTRFADGLAPATVSRPLDLDRLTTREREILLEVARGYSNAEIAGRLYVGEQTVKTHVSHLLTKLGLRDRVQAVIYAYENALL</sequence>
<dbReference type="Gene3D" id="3.40.50.2300">
    <property type="match status" value="1"/>
</dbReference>
<accession>A0A919SZY4</accession>
<keyword evidence="4" id="KW-0804">Transcription</keyword>
<gene>
    <name evidence="8" type="ORF">Aau02nite_90600</name>
</gene>
<evidence type="ECO:0000259" key="6">
    <source>
        <dbReference type="PROSITE" id="PS50043"/>
    </source>
</evidence>
<dbReference type="PANTHER" id="PTHR43214">
    <property type="entry name" value="TWO-COMPONENT RESPONSE REGULATOR"/>
    <property type="match status" value="1"/>
</dbReference>
<dbReference type="Pfam" id="PF00072">
    <property type="entry name" value="Response_reg"/>
    <property type="match status" value="1"/>
</dbReference>
<dbReference type="Proteomes" id="UP000681340">
    <property type="component" value="Unassembled WGS sequence"/>
</dbReference>
<dbReference type="SMART" id="SM00448">
    <property type="entry name" value="REC"/>
    <property type="match status" value="1"/>
</dbReference>
<reference evidence="8" key="1">
    <citation type="submission" date="2021-03" db="EMBL/GenBank/DDBJ databases">
        <title>Whole genome shotgun sequence of Actinoplanes auranticolor NBRC 12245.</title>
        <authorList>
            <person name="Komaki H."/>
            <person name="Tamura T."/>
        </authorList>
    </citation>
    <scope>NUCLEOTIDE SEQUENCE</scope>
    <source>
        <strain evidence="8">NBRC 12245</strain>
    </source>
</reference>
<dbReference type="GO" id="GO:0003677">
    <property type="term" value="F:DNA binding"/>
    <property type="evidence" value="ECO:0007669"/>
    <property type="project" value="UniProtKB-KW"/>
</dbReference>
<dbReference type="EMBL" id="BOQL01000099">
    <property type="protein sequence ID" value="GIM80447.1"/>
    <property type="molecule type" value="Genomic_DNA"/>
</dbReference>
<dbReference type="InterPro" id="IPR039420">
    <property type="entry name" value="WalR-like"/>
</dbReference>
<dbReference type="GO" id="GO:0006355">
    <property type="term" value="P:regulation of DNA-templated transcription"/>
    <property type="evidence" value="ECO:0007669"/>
    <property type="project" value="InterPro"/>
</dbReference>
<dbReference type="PANTHER" id="PTHR43214:SF24">
    <property type="entry name" value="TRANSCRIPTIONAL REGULATORY PROTEIN NARL-RELATED"/>
    <property type="match status" value="1"/>
</dbReference>
<evidence type="ECO:0000256" key="5">
    <source>
        <dbReference type="PROSITE-ProRule" id="PRU00169"/>
    </source>
</evidence>
<dbReference type="RefSeq" id="WP_307857987.1">
    <property type="nucleotide sequence ID" value="NZ_BAABEA010000014.1"/>
</dbReference>
<comment type="caution">
    <text evidence="8">The sequence shown here is derived from an EMBL/GenBank/DDBJ whole genome shotgun (WGS) entry which is preliminary data.</text>
</comment>
<evidence type="ECO:0000256" key="2">
    <source>
        <dbReference type="ARBA" id="ARBA00023015"/>
    </source>
</evidence>